<dbReference type="Gene3D" id="1.10.260.40">
    <property type="entry name" value="lambda repressor-like DNA-binding domains"/>
    <property type="match status" value="1"/>
</dbReference>
<proteinExistence type="predicted"/>
<dbReference type="SUPFAM" id="SSF47413">
    <property type="entry name" value="lambda repressor-like DNA-binding domains"/>
    <property type="match status" value="1"/>
</dbReference>
<dbReference type="EMBL" id="SJDL01000008">
    <property type="protein sequence ID" value="TBW57466.1"/>
    <property type="molecule type" value="Genomic_DNA"/>
</dbReference>
<reference evidence="2 3" key="1">
    <citation type="submission" date="2019-02" db="EMBL/GenBank/DDBJ databases">
        <title>Marinobacter halodurans sp. nov., a marine bacterium isolated from sea tidal flat.</title>
        <authorList>
            <person name="Yoo Y."/>
            <person name="Lee D.W."/>
            <person name="Kim B.S."/>
            <person name="Kim J.-J."/>
        </authorList>
    </citation>
    <scope>NUCLEOTIDE SEQUENCE [LARGE SCALE GENOMIC DNA]</scope>
    <source>
        <strain evidence="2 3">YJ-S3-2</strain>
    </source>
</reference>
<dbReference type="InterPro" id="IPR010982">
    <property type="entry name" value="Lambda_DNA-bd_dom_sf"/>
</dbReference>
<name>A0ABY1ZMS0_9GAMM</name>
<dbReference type="Proteomes" id="UP000313645">
    <property type="component" value="Unassembled WGS sequence"/>
</dbReference>
<evidence type="ECO:0000259" key="1">
    <source>
        <dbReference type="PROSITE" id="PS50943"/>
    </source>
</evidence>
<dbReference type="Pfam" id="PF01381">
    <property type="entry name" value="HTH_3"/>
    <property type="match status" value="1"/>
</dbReference>
<feature type="domain" description="HTH cro/C1-type" evidence="1">
    <location>
        <begin position="4"/>
        <end position="37"/>
    </location>
</feature>
<evidence type="ECO:0000313" key="3">
    <source>
        <dbReference type="Proteomes" id="UP000313645"/>
    </source>
</evidence>
<keyword evidence="3" id="KW-1185">Reference proteome</keyword>
<dbReference type="InterPro" id="IPR001387">
    <property type="entry name" value="Cro/C1-type_HTH"/>
</dbReference>
<comment type="caution">
    <text evidence="2">The sequence shown here is derived from an EMBL/GenBank/DDBJ whole genome shotgun (WGS) entry which is preliminary data.</text>
</comment>
<dbReference type="CDD" id="cd00093">
    <property type="entry name" value="HTH_XRE"/>
    <property type="match status" value="1"/>
</dbReference>
<protein>
    <submittedName>
        <fullName evidence="2">XRE family transcriptional regulator</fullName>
    </submittedName>
</protein>
<accession>A0ABY1ZMS0</accession>
<sequence length="68" mass="7962">MMNIKQWRARMKWSQREAARQLGLTLKGYQELERGTRFATGEPCHVDRRTKLACLYLESDPGSHLPED</sequence>
<evidence type="ECO:0000313" key="2">
    <source>
        <dbReference type="EMBL" id="TBW57466.1"/>
    </source>
</evidence>
<gene>
    <name evidence="2" type="ORF">EZI54_07345</name>
</gene>
<organism evidence="2 3">
    <name type="scientific">Marinobacter halodurans</name>
    <dbReference type="NCBI Taxonomy" id="2528979"/>
    <lineage>
        <taxon>Bacteria</taxon>
        <taxon>Pseudomonadati</taxon>
        <taxon>Pseudomonadota</taxon>
        <taxon>Gammaproteobacteria</taxon>
        <taxon>Pseudomonadales</taxon>
        <taxon>Marinobacteraceae</taxon>
        <taxon>Marinobacter</taxon>
    </lineage>
</organism>
<dbReference type="PROSITE" id="PS50943">
    <property type="entry name" value="HTH_CROC1"/>
    <property type="match status" value="1"/>
</dbReference>